<organism evidence="1 2">
    <name type="scientific">Gordonia polyisoprenivorans</name>
    <dbReference type="NCBI Taxonomy" id="84595"/>
    <lineage>
        <taxon>Bacteria</taxon>
        <taxon>Bacillati</taxon>
        <taxon>Actinomycetota</taxon>
        <taxon>Actinomycetes</taxon>
        <taxon>Mycobacteriales</taxon>
        <taxon>Gordoniaceae</taxon>
        <taxon>Gordonia</taxon>
    </lineage>
</organism>
<comment type="caution">
    <text evidence="1">The sequence shown here is derived from an EMBL/GenBank/DDBJ whole genome shotgun (WGS) entry which is preliminary data.</text>
</comment>
<evidence type="ECO:0000313" key="1">
    <source>
        <dbReference type="EMBL" id="NKY01690.1"/>
    </source>
</evidence>
<gene>
    <name evidence="1" type="ORF">HGA05_08915</name>
</gene>
<dbReference type="Pfam" id="PF18937">
    <property type="entry name" value="DUF5685"/>
    <property type="match status" value="1"/>
</dbReference>
<dbReference type="RefSeq" id="WP_006371962.1">
    <property type="nucleotide sequence ID" value="NZ_JAAXPC010000004.1"/>
</dbReference>
<dbReference type="AlphaFoldDB" id="A0A846WLL1"/>
<reference evidence="1 2" key="1">
    <citation type="submission" date="2020-04" db="EMBL/GenBank/DDBJ databases">
        <title>MicrobeNet Type strains.</title>
        <authorList>
            <person name="Nicholson A.C."/>
        </authorList>
    </citation>
    <scope>NUCLEOTIDE SEQUENCE [LARGE SCALE GENOMIC DNA]</scope>
    <source>
        <strain evidence="1 2">ATCC BAA-14</strain>
    </source>
</reference>
<evidence type="ECO:0000313" key="2">
    <source>
        <dbReference type="Proteomes" id="UP000563898"/>
    </source>
</evidence>
<accession>A0A846WLL1</accession>
<sequence>MFGVLTPCRHRLGDELADRWRAHLCGLCLALRDGHGQAARLTTNTDAVMISILTEAQYGGAATTTRAGRCPLRSLRTATVVTATDPGIRLAAGASLTLAAAKADDVRAEQRLGLAPHSPMRSATARVIGSRLHAAASNAPVVDVERILLTLHRQPEIECTATSLGEITDPSGQACAEVFAATADASGVPDNRADLAAIGYDFGTIAHLLDAVDDYHADALDGAYNPLRATGTEVTTALAECRDRRDRITERYSRLRLDDDRLLRAVFLDGLRHAIARRMHARTRWPATRPPDFPDSWPYPPPFPPNRRFRDRLGPFLWTGCTGRACCADHWNHCSDKFTGPCCNDDCGDCCDCCDCDCT</sequence>
<protein>
    <submittedName>
        <fullName evidence="1">Regulator</fullName>
    </submittedName>
</protein>
<dbReference type="InterPro" id="IPR043740">
    <property type="entry name" value="DUF5685"/>
</dbReference>
<name>A0A846WLL1_9ACTN</name>
<dbReference type="Proteomes" id="UP000563898">
    <property type="component" value="Unassembled WGS sequence"/>
</dbReference>
<dbReference type="EMBL" id="JAAXPC010000004">
    <property type="protein sequence ID" value="NKY01690.1"/>
    <property type="molecule type" value="Genomic_DNA"/>
</dbReference>
<proteinExistence type="predicted"/>